<dbReference type="InterPro" id="IPR011013">
    <property type="entry name" value="Gal_mutarotase_sf_dom"/>
</dbReference>
<dbReference type="CDD" id="cd14752">
    <property type="entry name" value="GH31_N"/>
    <property type="match status" value="1"/>
</dbReference>
<dbReference type="Gene3D" id="2.60.40.1180">
    <property type="entry name" value="Golgi alpha-mannosidase II"/>
    <property type="match status" value="1"/>
</dbReference>
<organism evidence="5 6">
    <name type="scientific">Purpureocillium lilacinum</name>
    <name type="common">Paecilomyces lilacinus</name>
    <dbReference type="NCBI Taxonomy" id="33203"/>
    <lineage>
        <taxon>Eukaryota</taxon>
        <taxon>Fungi</taxon>
        <taxon>Dikarya</taxon>
        <taxon>Ascomycota</taxon>
        <taxon>Pezizomycotina</taxon>
        <taxon>Sordariomycetes</taxon>
        <taxon>Hypocreomycetidae</taxon>
        <taxon>Hypocreales</taxon>
        <taxon>Ophiocordycipitaceae</taxon>
        <taxon>Purpureocillium</taxon>
    </lineage>
</organism>
<dbReference type="GO" id="GO:0005975">
    <property type="term" value="P:carbohydrate metabolic process"/>
    <property type="evidence" value="ECO:0007669"/>
    <property type="project" value="InterPro"/>
</dbReference>
<dbReference type="SUPFAM" id="SSF51011">
    <property type="entry name" value="Glycosyl hydrolase domain"/>
    <property type="match status" value="1"/>
</dbReference>
<evidence type="ECO:0000313" key="6">
    <source>
        <dbReference type="Proteomes" id="UP000245956"/>
    </source>
</evidence>
<dbReference type="PANTHER" id="PTHR46959">
    <property type="entry name" value="SULFOQUINOVOSIDASE"/>
    <property type="match status" value="1"/>
</dbReference>
<evidence type="ECO:0000259" key="3">
    <source>
        <dbReference type="Pfam" id="PF01055"/>
    </source>
</evidence>
<dbReference type="EMBL" id="LCWV01000004">
    <property type="protein sequence ID" value="PWI73542.1"/>
    <property type="molecule type" value="Genomic_DNA"/>
</dbReference>
<dbReference type="InterPro" id="IPR000322">
    <property type="entry name" value="Glyco_hydro_31_TIM"/>
</dbReference>
<dbReference type="InterPro" id="IPR048395">
    <property type="entry name" value="Glyco_hydro_31_C"/>
</dbReference>
<dbReference type="Proteomes" id="UP000245956">
    <property type="component" value="Unassembled WGS sequence"/>
</dbReference>
<dbReference type="SUPFAM" id="SSF51445">
    <property type="entry name" value="(Trans)glycosidases"/>
    <property type="match status" value="1"/>
</dbReference>
<dbReference type="GO" id="GO:0004553">
    <property type="term" value="F:hydrolase activity, hydrolyzing O-glycosyl compounds"/>
    <property type="evidence" value="ECO:0007669"/>
    <property type="project" value="InterPro"/>
</dbReference>
<dbReference type="SUPFAM" id="SSF74650">
    <property type="entry name" value="Galactose mutarotase-like"/>
    <property type="match status" value="1"/>
</dbReference>
<dbReference type="Gene3D" id="2.60.40.1760">
    <property type="entry name" value="glycosyl hydrolase (family 31)"/>
    <property type="match status" value="1"/>
</dbReference>
<protein>
    <recommendedName>
        <fullName evidence="7">Alpha-glucosidase</fullName>
    </recommendedName>
</protein>
<evidence type="ECO:0008006" key="7">
    <source>
        <dbReference type="Google" id="ProtNLM"/>
    </source>
</evidence>
<dbReference type="PANTHER" id="PTHR46959:SF2">
    <property type="entry name" value="SULFOQUINOVOSIDASE"/>
    <property type="match status" value="1"/>
</dbReference>
<dbReference type="Pfam" id="PF01055">
    <property type="entry name" value="Glyco_hydro_31_2nd"/>
    <property type="match status" value="1"/>
</dbReference>
<accession>A0A2U3EGF1</accession>
<proteinExistence type="inferred from homology"/>
<keyword evidence="2" id="KW-0326">Glycosidase</keyword>
<evidence type="ECO:0000256" key="2">
    <source>
        <dbReference type="RuleBase" id="RU361185"/>
    </source>
</evidence>
<dbReference type="Gene3D" id="3.20.20.80">
    <property type="entry name" value="Glycosidases"/>
    <property type="match status" value="1"/>
</dbReference>
<sequence length="917" mass="100708">MLAGSVHGKGSMAVPALDEVIIVDDTKLFCFHAWGRAIGPLVKPEIFCKLDPDSLRIFSANALARALVRRRLHGLAFPGPWHLPHNLTAVKSRWRCCICLLKVPWHCSPFIALRSKTRNDFESAHALQSSLTMRSCRGSLGAILAISLVATRCDAAGSGIPSRWGLGNDFTLSWSGGSSQEIVIRRNDTSIWSTSKDHSFVSATSGDDIFAGESGNFKITQVDNDKCNGLDVTELLYVPWNNSLTCHSVAMRGQLLDCGSEDGSVGGNFSAYFWVPQDLPDRVAFQVDVASTSKVPFTKTHLTFNSHANEDFYGLGAQASFASLKNRSVPIFSREQGVGRGDEPTTQIQNIVGFFAGGDRFTTYTAIPQYVSTDGKAFYLEDSRTAYANFDFTRADSVTVRYNGLSVSGQFLLADGMLDAVGKTTDYVGKMRSLPRWVDDGAIMGIQGGQDKVERIIKEARDADCPVVGVWLQDWTGTRLQATPTGINISRLWWNWESDEALYPQWPTFVQNLRDQYSVRTLSYLNPFLANVSTKADGFRRSLFDEGRHASYLVRNLTTRDVAIVPSGPGIEAGILDLRNAAARRWFARVLTDQVWNANISGFMCDFGEYTPVTRDTGFGDDDAAVSLDPLVYHNRYPRDWASFQQDVLKSLPRSAERAADALIFHRSASLGAGRSMNLFWAGDQSIAWARNDGIKSVVSILGHMGVSGYAHAHSDVGGYTSTFVLPNAEYPYGAIGRTAELLGRWGELAAVSSAVFRSHEGNIPGINAQAYTNGSTLAWYAHSARLFRALGPYRRHVLDGECATKGWPLLRLPVLHHPNDRRARSIGYESFFLGPDLYVAPVLDPGVKAVKVYLPGSFKDSYTHIWSGATFSGGVDVTVDAPWGKPAVFVVNHAATTGLSNLMDFVRKENDTVIKM</sequence>
<dbReference type="InterPro" id="IPR052990">
    <property type="entry name" value="Sulfoquinovosidase_GH31"/>
</dbReference>
<dbReference type="InterPro" id="IPR013780">
    <property type="entry name" value="Glyco_hydro_b"/>
</dbReference>
<gene>
    <name evidence="5" type="ORF">PCL_08818</name>
</gene>
<dbReference type="AlphaFoldDB" id="A0A2U3EGF1"/>
<dbReference type="Pfam" id="PF21365">
    <property type="entry name" value="Glyco_hydro_31_3rd"/>
    <property type="match status" value="1"/>
</dbReference>
<feature type="domain" description="Glycoside hydrolase family 31 TIM barrel" evidence="3">
    <location>
        <begin position="449"/>
        <end position="773"/>
    </location>
</feature>
<feature type="domain" description="Glycosyl hydrolase family 31 C-terminal" evidence="4">
    <location>
        <begin position="807"/>
        <end position="891"/>
    </location>
</feature>
<name>A0A2U3EGF1_PURLI</name>
<dbReference type="InterPro" id="IPR017853">
    <property type="entry name" value="GH"/>
</dbReference>
<comment type="similarity">
    <text evidence="1 2">Belongs to the glycosyl hydrolase 31 family.</text>
</comment>
<comment type="caution">
    <text evidence="5">The sequence shown here is derived from an EMBL/GenBank/DDBJ whole genome shotgun (WGS) entry which is preliminary data.</text>
</comment>
<evidence type="ECO:0000259" key="4">
    <source>
        <dbReference type="Pfam" id="PF21365"/>
    </source>
</evidence>
<dbReference type="GO" id="GO:0030246">
    <property type="term" value="F:carbohydrate binding"/>
    <property type="evidence" value="ECO:0007669"/>
    <property type="project" value="InterPro"/>
</dbReference>
<keyword evidence="2" id="KW-0378">Hydrolase</keyword>
<evidence type="ECO:0000313" key="5">
    <source>
        <dbReference type="EMBL" id="PWI73542.1"/>
    </source>
</evidence>
<reference evidence="5 6" key="1">
    <citation type="journal article" date="2016" name="Front. Microbiol.">
        <title>Genome and transcriptome sequences reveal the specific parasitism of the nematophagous Purpureocillium lilacinum 36-1.</title>
        <authorList>
            <person name="Xie J."/>
            <person name="Li S."/>
            <person name="Mo C."/>
            <person name="Xiao X."/>
            <person name="Peng D."/>
            <person name="Wang G."/>
            <person name="Xiao Y."/>
        </authorList>
    </citation>
    <scope>NUCLEOTIDE SEQUENCE [LARGE SCALE GENOMIC DNA]</scope>
    <source>
        <strain evidence="5 6">36-1</strain>
    </source>
</reference>
<evidence type="ECO:0000256" key="1">
    <source>
        <dbReference type="ARBA" id="ARBA00007806"/>
    </source>
</evidence>